<evidence type="ECO:0000313" key="2">
    <source>
        <dbReference type="Proteomes" id="UP000499080"/>
    </source>
</evidence>
<dbReference type="Proteomes" id="UP000499080">
    <property type="component" value="Unassembled WGS sequence"/>
</dbReference>
<reference evidence="1 2" key="1">
    <citation type="journal article" date="2019" name="Sci. Rep.">
        <title>Orb-weaving spider Araneus ventricosus genome elucidates the spidroin gene catalogue.</title>
        <authorList>
            <person name="Kono N."/>
            <person name="Nakamura H."/>
            <person name="Ohtoshi R."/>
            <person name="Moran D.A.P."/>
            <person name="Shinohara A."/>
            <person name="Yoshida Y."/>
            <person name="Fujiwara M."/>
            <person name="Mori M."/>
            <person name="Tomita M."/>
            <person name="Arakawa K."/>
        </authorList>
    </citation>
    <scope>NUCLEOTIDE SEQUENCE [LARGE SCALE GENOMIC DNA]</scope>
</reference>
<comment type="caution">
    <text evidence="1">The sequence shown here is derived from an EMBL/GenBank/DDBJ whole genome shotgun (WGS) entry which is preliminary data.</text>
</comment>
<protein>
    <submittedName>
        <fullName evidence="1">Uncharacterized protein</fullName>
    </submittedName>
</protein>
<organism evidence="1 2">
    <name type="scientific">Araneus ventricosus</name>
    <name type="common">Orbweaver spider</name>
    <name type="synonym">Epeira ventricosa</name>
    <dbReference type="NCBI Taxonomy" id="182803"/>
    <lineage>
        <taxon>Eukaryota</taxon>
        <taxon>Metazoa</taxon>
        <taxon>Ecdysozoa</taxon>
        <taxon>Arthropoda</taxon>
        <taxon>Chelicerata</taxon>
        <taxon>Arachnida</taxon>
        <taxon>Araneae</taxon>
        <taxon>Araneomorphae</taxon>
        <taxon>Entelegynae</taxon>
        <taxon>Araneoidea</taxon>
        <taxon>Araneidae</taxon>
        <taxon>Araneus</taxon>
    </lineage>
</organism>
<proteinExistence type="predicted"/>
<keyword evidence="2" id="KW-1185">Reference proteome</keyword>
<evidence type="ECO:0000313" key="1">
    <source>
        <dbReference type="EMBL" id="GBM10156.1"/>
    </source>
</evidence>
<gene>
    <name evidence="1" type="ORF">AVEN_258759_1</name>
</gene>
<name>A0A4Y2D208_ARAVE</name>
<dbReference type="EMBL" id="BGPR01000281">
    <property type="protein sequence ID" value="GBM10156.1"/>
    <property type="molecule type" value="Genomic_DNA"/>
</dbReference>
<sequence>MQLSDCYDTVSSLILLIIRYNNEGHGGLVVRCRPRDWKVPGSKPDSIENPPCMLGRRMPNHTWGQTSAFGLGAEACKGGAISGAVPSYDRGSKLRGLSQNILPVSSKRDVDKTKLYEKDCLERLHLSSRKACTFLFSL</sequence>
<dbReference type="AlphaFoldDB" id="A0A4Y2D208"/>
<accession>A0A4Y2D208</accession>